<proteinExistence type="predicted"/>
<dbReference type="Proteomes" id="UP001152607">
    <property type="component" value="Unassembled WGS sequence"/>
</dbReference>
<dbReference type="AlphaFoldDB" id="A0A9W4U720"/>
<reference evidence="1" key="1">
    <citation type="submission" date="2023-01" db="EMBL/GenBank/DDBJ databases">
        <authorList>
            <person name="Van Ghelder C."/>
            <person name="Rancurel C."/>
        </authorList>
    </citation>
    <scope>NUCLEOTIDE SEQUENCE</scope>
    <source>
        <strain evidence="1">CNCM I-4278</strain>
    </source>
</reference>
<dbReference type="EMBL" id="CAOQHR010000002">
    <property type="protein sequence ID" value="CAI6322260.1"/>
    <property type="molecule type" value="Genomic_DNA"/>
</dbReference>
<keyword evidence="2" id="KW-1185">Reference proteome</keyword>
<evidence type="ECO:0000313" key="1">
    <source>
        <dbReference type="EMBL" id="CAI6322260.1"/>
    </source>
</evidence>
<sequence>MIICLAEMYMDIAELACLSARHRFLWPVVSRHRVLKRPKAVSPTQPLPPLNAGQRSTKPVYRTWLPGPCLRVFDTWQSVAVNKTRPALGAPTAAASRMHTVASHDMMALMGRLACELTVKFDIGGRDERGEHVSRDWAPTGDIYGLSSRVVLMAKLHVLFGCFGFVAAEPVAWYPSEPRSGPVPIAPIPLLEPGSAVELTHNRQRLSDAHALPPPNPPVQHFALALHGPPSPWQDVTAVHCSVPDTSKQHLAGRSAFASKLMCI</sequence>
<evidence type="ECO:0000313" key="2">
    <source>
        <dbReference type="Proteomes" id="UP001152607"/>
    </source>
</evidence>
<protein>
    <submittedName>
        <fullName evidence="1">Uncharacterized protein</fullName>
    </submittedName>
</protein>
<name>A0A9W4U720_9PLEO</name>
<gene>
    <name evidence="1" type="ORF">PDIGIT_LOCUS3644</name>
</gene>
<organism evidence="1 2">
    <name type="scientific">Periconia digitata</name>
    <dbReference type="NCBI Taxonomy" id="1303443"/>
    <lineage>
        <taxon>Eukaryota</taxon>
        <taxon>Fungi</taxon>
        <taxon>Dikarya</taxon>
        <taxon>Ascomycota</taxon>
        <taxon>Pezizomycotina</taxon>
        <taxon>Dothideomycetes</taxon>
        <taxon>Pleosporomycetidae</taxon>
        <taxon>Pleosporales</taxon>
        <taxon>Massarineae</taxon>
        <taxon>Periconiaceae</taxon>
        <taxon>Periconia</taxon>
    </lineage>
</organism>
<accession>A0A9W4U720</accession>
<comment type="caution">
    <text evidence="1">The sequence shown here is derived from an EMBL/GenBank/DDBJ whole genome shotgun (WGS) entry which is preliminary data.</text>
</comment>